<sequence>MGLSKCLLFVALVPPENIQNQVTEIKEYFSRNYNSSHALKSVPHITLQPPFKWPTENLTLLQESLEAFTQHCSAFPITLSGFAAFVPRVIYINVVKTPELLKIQRDLIAFTETTLGIVHPPSKIRPFSPHVTVAFRDLTKQNFRAAWIEFRERSLDLDFTASQLTLLIHNGKRWNICNEFPFLSTN</sequence>
<evidence type="ECO:0000313" key="1">
    <source>
        <dbReference type="EMBL" id="ABG50877.1"/>
    </source>
</evidence>
<protein>
    <submittedName>
        <fullName evidence="1">2',5' RNA ligase</fullName>
    </submittedName>
</protein>
<keyword evidence="1" id="KW-0436">Ligase</keyword>
<accession>Q115E7</accession>
<dbReference type="AlphaFoldDB" id="Q115E7"/>
<dbReference type="PANTHER" id="PTHR40037">
    <property type="entry name" value="PHOSPHOESTERASE YJCG-RELATED"/>
    <property type="match status" value="1"/>
</dbReference>
<reference evidence="1" key="1">
    <citation type="submission" date="2006-06" db="EMBL/GenBank/DDBJ databases">
        <title>Complete sequence of Trichodesmium erythraeum IMS101.</title>
        <authorList>
            <consortium name="US DOE Joint Genome Institute"/>
            <person name="Copeland A."/>
            <person name="Lucas S."/>
            <person name="Lapidus A."/>
            <person name="Barry K."/>
            <person name="Detter J.C."/>
            <person name="Glavina del Rio T."/>
            <person name="Hammon N."/>
            <person name="Israni S."/>
            <person name="Dalin E."/>
            <person name="Tice H."/>
            <person name="Pitluck S."/>
            <person name="Kiss H."/>
            <person name="Munk A.C."/>
            <person name="Brettin T."/>
            <person name="Bruce D."/>
            <person name="Han C."/>
            <person name="Tapia R."/>
            <person name="Gilna P."/>
            <person name="Schmutz J."/>
            <person name="Larimer F."/>
            <person name="Land M."/>
            <person name="Hauser L."/>
            <person name="Kyrpides N."/>
            <person name="Kim E."/>
            <person name="Richardson P."/>
        </authorList>
    </citation>
    <scope>NUCLEOTIDE SEQUENCE [LARGE SCALE GENOMIC DNA]</scope>
    <source>
        <strain evidence="1">IMS101</strain>
    </source>
</reference>
<name>Q115E7_TRIEI</name>
<dbReference type="STRING" id="203124.Tery_1598"/>
<organism evidence="1">
    <name type="scientific">Trichodesmium erythraeum (strain IMS101)</name>
    <dbReference type="NCBI Taxonomy" id="203124"/>
    <lineage>
        <taxon>Bacteria</taxon>
        <taxon>Bacillati</taxon>
        <taxon>Cyanobacteriota</taxon>
        <taxon>Cyanophyceae</taxon>
        <taxon>Oscillatoriophycideae</taxon>
        <taxon>Oscillatoriales</taxon>
        <taxon>Microcoleaceae</taxon>
        <taxon>Trichodesmium</taxon>
    </lineage>
</organism>
<dbReference type="Pfam" id="PF13563">
    <property type="entry name" value="2_5_RNA_ligase2"/>
    <property type="match status" value="1"/>
</dbReference>
<dbReference type="KEGG" id="ter:Tery_1598"/>
<dbReference type="HOGENOM" id="CLU_100506_0_0_3"/>
<proteinExistence type="predicted"/>
<dbReference type="Gene3D" id="3.90.1140.10">
    <property type="entry name" value="Cyclic phosphodiesterase"/>
    <property type="match status" value="1"/>
</dbReference>
<dbReference type="GO" id="GO:0016874">
    <property type="term" value="F:ligase activity"/>
    <property type="evidence" value="ECO:0007669"/>
    <property type="project" value="UniProtKB-KW"/>
</dbReference>
<dbReference type="SUPFAM" id="SSF55144">
    <property type="entry name" value="LigT-like"/>
    <property type="match status" value="1"/>
</dbReference>
<dbReference type="OrthoDB" id="1524661at2"/>
<dbReference type="RefSeq" id="WP_011611253.1">
    <property type="nucleotide sequence ID" value="NC_008312.1"/>
</dbReference>
<dbReference type="PANTHER" id="PTHR40037:SF1">
    <property type="entry name" value="PHOSPHOESTERASE SAOUHSC_00951-RELATED"/>
    <property type="match status" value="1"/>
</dbReference>
<dbReference type="InterPro" id="IPR009097">
    <property type="entry name" value="Cyclic_Pdiesterase"/>
</dbReference>
<gene>
    <name evidence="1" type="ordered locus">Tery_1598</name>
</gene>
<dbReference type="InterPro" id="IPR050580">
    <property type="entry name" value="2H_phosphoesterase_YjcG-like"/>
</dbReference>
<dbReference type="EMBL" id="CP000393">
    <property type="protein sequence ID" value="ABG50877.1"/>
    <property type="molecule type" value="Genomic_DNA"/>
</dbReference>
<dbReference type="eggNOG" id="COG1514">
    <property type="taxonomic scope" value="Bacteria"/>
</dbReference>